<dbReference type="EC" id="5.4.99.9" evidence="7"/>
<proteinExistence type="inferred from homology"/>
<comment type="similarity">
    <text evidence="2">Belongs to the UDP-galactopyranose/dTDP-fucopyranose mutase family.</text>
</comment>
<evidence type="ECO:0000256" key="3">
    <source>
        <dbReference type="ARBA" id="ARBA00022630"/>
    </source>
</evidence>
<evidence type="ECO:0000256" key="2">
    <source>
        <dbReference type="ARBA" id="ARBA00009321"/>
    </source>
</evidence>
<dbReference type="PANTHER" id="PTHR21197">
    <property type="entry name" value="UDP-GALACTOPYRANOSE MUTASE"/>
    <property type="match status" value="1"/>
</dbReference>
<dbReference type="SUPFAM" id="SSF54373">
    <property type="entry name" value="FAD-linked reductases, C-terminal domain"/>
    <property type="match status" value="1"/>
</dbReference>
<evidence type="ECO:0000256" key="5">
    <source>
        <dbReference type="ARBA" id="ARBA00023235"/>
    </source>
</evidence>
<protein>
    <submittedName>
        <fullName evidence="7">LPS biosynthesis UDP-galactopyranose mutase</fullName>
        <ecNumber evidence="7">5.4.99.9</ecNumber>
    </submittedName>
</protein>
<organism evidence="7 8">
    <name type="scientific">Bacteroides thetaiotaomicron</name>
    <dbReference type="NCBI Taxonomy" id="818"/>
    <lineage>
        <taxon>Bacteria</taxon>
        <taxon>Pseudomonadati</taxon>
        <taxon>Bacteroidota</taxon>
        <taxon>Bacteroidia</taxon>
        <taxon>Bacteroidales</taxon>
        <taxon>Bacteroidaceae</taxon>
        <taxon>Bacteroides</taxon>
    </lineage>
</organism>
<keyword evidence="3" id="KW-0285">Flavoprotein</keyword>
<keyword evidence="4" id="KW-0274">FAD</keyword>
<evidence type="ECO:0000313" key="7">
    <source>
        <dbReference type="EMBL" id="CUQ32171.1"/>
    </source>
</evidence>
<dbReference type="PANTHER" id="PTHR21197:SF0">
    <property type="entry name" value="UDP-GALACTOPYRANOSE MUTASE"/>
    <property type="match status" value="1"/>
</dbReference>
<dbReference type="Pfam" id="PF03275">
    <property type="entry name" value="GLF"/>
    <property type="match status" value="1"/>
</dbReference>
<reference evidence="7 8" key="1">
    <citation type="submission" date="2015-09" db="EMBL/GenBank/DDBJ databases">
        <authorList>
            <consortium name="Pathogen Informatics"/>
        </authorList>
    </citation>
    <scope>NUCLEOTIDE SEQUENCE [LARGE SCALE GENOMIC DNA]</scope>
    <source>
        <strain evidence="7 8">2789STDY5834945</strain>
    </source>
</reference>
<dbReference type="Pfam" id="PF13450">
    <property type="entry name" value="NAD_binding_8"/>
    <property type="match status" value="1"/>
</dbReference>
<accession>A0A174VG86</accession>
<evidence type="ECO:0000256" key="1">
    <source>
        <dbReference type="ARBA" id="ARBA00001974"/>
    </source>
</evidence>
<dbReference type="Proteomes" id="UP000095541">
    <property type="component" value="Unassembled WGS sequence"/>
</dbReference>
<dbReference type="GO" id="GO:0005829">
    <property type="term" value="C:cytosol"/>
    <property type="evidence" value="ECO:0007669"/>
    <property type="project" value="TreeGrafter"/>
</dbReference>
<dbReference type="InterPro" id="IPR015899">
    <property type="entry name" value="UDP-GalPyranose_mutase_C"/>
</dbReference>
<name>A0A174VG86_BACT4</name>
<dbReference type="Gene3D" id="3.40.50.720">
    <property type="entry name" value="NAD(P)-binding Rossmann-like Domain"/>
    <property type="match status" value="3"/>
</dbReference>
<sequence length="365" mass="43244">MNMKRYDYLLVGAGLFNAILAYELSRIGKKCLVIDKRSHLGGNMYCDHIAGIDIHSYGPHIFHTNNKYIWDYVNNLCEFKPFVYSPLACYKGKLYNLPFNMHTFYELWGVKTSVEAQKRIKEQLIPLKNDNLEEYALSTFGSEIYETLIKGYTEKQWGQEATMLPAFILKRLPLRFTFNNNYFEDFYQGIPIGGYNSLFVNAFRTCELILDTDFIQNRDLSKLAETVIFTGMIDEYYDYCCGVLEYRSLCFETETIYMEDFQSSVVVNYTEREVPYTRIIEHKHFEGKCTPNTIITKEYPQEWHKGREPYYPVNTKRNESIYKEYKMRSILDQNVFFAGRLGTYRYMNMDQIIKEALELFKQLKK</sequence>
<dbReference type="EMBL" id="CZBI01000005">
    <property type="protein sequence ID" value="CUQ32171.1"/>
    <property type="molecule type" value="Genomic_DNA"/>
</dbReference>
<gene>
    <name evidence="7" type="primary">wcfM</name>
    <name evidence="7" type="ORF">ERS852557_03567</name>
</gene>
<evidence type="ECO:0000256" key="4">
    <source>
        <dbReference type="ARBA" id="ARBA00022827"/>
    </source>
</evidence>
<evidence type="ECO:0000259" key="6">
    <source>
        <dbReference type="Pfam" id="PF03275"/>
    </source>
</evidence>
<evidence type="ECO:0000313" key="8">
    <source>
        <dbReference type="Proteomes" id="UP000095541"/>
    </source>
</evidence>
<keyword evidence="5 7" id="KW-0413">Isomerase</keyword>
<dbReference type="NCBIfam" id="TIGR00031">
    <property type="entry name" value="UDP-GALP_mutase"/>
    <property type="match status" value="1"/>
</dbReference>
<feature type="domain" description="UDP-galactopyranose mutase C-terminal" evidence="6">
    <location>
        <begin position="148"/>
        <end position="346"/>
    </location>
</feature>
<dbReference type="InterPro" id="IPR004379">
    <property type="entry name" value="UDP-GALP_mutase"/>
</dbReference>
<dbReference type="AlphaFoldDB" id="A0A174VG86"/>
<dbReference type="GO" id="GO:0008767">
    <property type="term" value="F:UDP-galactopyranose mutase activity"/>
    <property type="evidence" value="ECO:0007669"/>
    <property type="project" value="UniProtKB-EC"/>
</dbReference>
<dbReference type="GO" id="GO:0050660">
    <property type="term" value="F:flavin adenine dinucleotide binding"/>
    <property type="evidence" value="ECO:0007669"/>
    <property type="project" value="TreeGrafter"/>
</dbReference>
<comment type="cofactor">
    <cofactor evidence="1">
        <name>FAD</name>
        <dbReference type="ChEBI" id="CHEBI:57692"/>
    </cofactor>
</comment>
<dbReference type="SUPFAM" id="SSF51971">
    <property type="entry name" value="Nucleotide-binding domain"/>
    <property type="match status" value="1"/>
</dbReference>